<dbReference type="RefSeq" id="XP_019498529.1">
    <property type="nucleotide sequence ID" value="XM_019642984.1"/>
</dbReference>
<name>A0A8B7RBT6_HIPAR</name>
<accession>A0A8B7RBT6</accession>
<dbReference type="AlphaFoldDB" id="A0A8B7RBT6"/>
<dbReference type="GeneID" id="109383009"/>
<dbReference type="Proteomes" id="UP000694851">
    <property type="component" value="Unplaced"/>
</dbReference>
<feature type="region of interest" description="Disordered" evidence="1">
    <location>
        <begin position="1"/>
        <end position="92"/>
    </location>
</feature>
<gene>
    <name evidence="3" type="primary">LOC109383009</name>
</gene>
<proteinExistence type="predicted"/>
<evidence type="ECO:0000313" key="2">
    <source>
        <dbReference type="Proteomes" id="UP000694851"/>
    </source>
</evidence>
<organism evidence="2 3">
    <name type="scientific">Hipposideros armiger</name>
    <name type="common">Great Himalayan leaf-nosed bat</name>
    <dbReference type="NCBI Taxonomy" id="186990"/>
    <lineage>
        <taxon>Eukaryota</taxon>
        <taxon>Metazoa</taxon>
        <taxon>Chordata</taxon>
        <taxon>Craniata</taxon>
        <taxon>Vertebrata</taxon>
        <taxon>Euteleostomi</taxon>
        <taxon>Mammalia</taxon>
        <taxon>Eutheria</taxon>
        <taxon>Laurasiatheria</taxon>
        <taxon>Chiroptera</taxon>
        <taxon>Yinpterochiroptera</taxon>
        <taxon>Rhinolophoidea</taxon>
        <taxon>Hipposideridae</taxon>
        <taxon>Hipposideros</taxon>
    </lineage>
</organism>
<evidence type="ECO:0000313" key="3">
    <source>
        <dbReference type="RefSeq" id="XP_019498529.1"/>
    </source>
</evidence>
<keyword evidence="2" id="KW-1185">Reference proteome</keyword>
<reference evidence="3" key="1">
    <citation type="submission" date="2025-08" db="UniProtKB">
        <authorList>
            <consortium name="RefSeq"/>
        </authorList>
    </citation>
    <scope>IDENTIFICATION</scope>
    <source>
        <tissue evidence="3">Muscle</tissue>
    </source>
</reference>
<sequence length="210" mass="23064">MTTPAGVAHAVSRSAFFSARPPERLSSKPAGWRGSLYPSSRGTLRRQADTFGRRAGVPGTRNSRAAPRDVTDARRPSVAPALGRSGAASAAETDISWSPNKLPLLKSSRQARHLGSPKLRHSVLWVWHVCGPATFTRNGWAWRETPQPLPRSRDGLDSAEIMSNPRLGCLQPPRLVPHRAAIPVLASRGRSAHVETRDPGWRRIYHPERC</sequence>
<feature type="compositionally biased region" description="Basic and acidic residues" evidence="1">
    <location>
        <begin position="66"/>
        <end position="75"/>
    </location>
</feature>
<evidence type="ECO:0000256" key="1">
    <source>
        <dbReference type="SAM" id="MobiDB-lite"/>
    </source>
</evidence>
<protein>
    <submittedName>
        <fullName evidence="3">Uncharacterized protein LOC109383009 isoform X1</fullName>
    </submittedName>
</protein>
<dbReference type="KEGG" id="hai:109383009"/>